<proteinExistence type="predicted"/>
<protein>
    <submittedName>
        <fullName evidence="2">Uncharacterized protein</fullName>
    </submittedName>
</protein>
<dbReference type="Proteomes" id="UP001178508">
    <property type="component" value="Chromosome 5"/>
</dbReference>
<evidence type="ECO:0000313" key="2">
    <source>
        <dbReference type="EMBL" id="CAJ1055927.1"/>
    </source>
</evidence>
<dbReference type="AlphaFoldDB" id="A0AAV1F3Q8"/>
<keyword evidence="3" id="KW-1185">Reference proteome</keyword>
<evidence type="ECO:0000256" key="1">
    <source>
        <dbReference type="SAM" id="MobiDB-lite"/>
    </source>
</evidence>
<reference evidence="2" key="1">
    <citation type="submission" date="2023-08" db="EMBL/GenBank/DDBJ databases">
        <authorList>
            <person name="Alioto T."/>
            <person name="Alioto T."/>
            <person name="Gomez Garrido J."/>
        </authorList>
    </citation>
    <scope>NUCLEOTIDE SEQUENCE</scope>
</reference>
<organism evidence="2 3">
    <name type="scientific">Xyrichtys novacula</name>
    <name type="common">Pearly razorfish</name>
    <name type="synonym">Hemipteronotus novacula</name>
    <dbReference type="NCBI Taxonomy" id="13765"/>
    <lineage>
        <taxon>Eukaryota</taxon>
        <taxon>Metazoa</taxon>
        <taxon>Chordata</taxon>
        <taxon>Craniata</taxon>
        <taxon>Vertebrata</taxon>
        <taxon>Euteleostomi</taxon>
        <taxon>Actinopterygii</taxon>
        <taxon>Neopterygii</taxon>
        <taxon>Teleostei</taxon>
        <taxon>Neoteleostei</taxon>
        <taxon>Acanthomorphata</taxon>
        <taxon>Eupercaria</taxon>
        <taxon>Labriformes</taxon>
        <taxon>Labridae</taxon>
        <taxon>Xyrichtys</taxon>
    </lineage>
</organism>
<evidence type="ECO:0000313" key="3">
    <source>
        <dbReference type="Proteomes" id="UP001178508"/>
    </source>
</evidence>
<name>A0AAV1F3Q8_XYRNO</name>
<gene>
    <name evidence="2" type="ORF">XNOV1_A012285</name>
</gene>
<feature type="region of interest" description="Disordered" evidence="1">
    <location>
        <begin position="1"/>
        <end position="25"/>
    </location>
</feature>
<accession>A0AAV1F3Q8</accession>
<dbReference type="EMBL" id="OY660868">
    <property type="protein sequence ID" value="CAJ1055927.1"/>
    <property type="molecule type" value="Genomic_DNA"/>
</dbReference>
<sequence>MAANWDRRLSPHPPQSPSNLQQTAATPTLIIRRQRRLCAPPTRLRGSDLSYLSYLSYLSSLSAPPSWDLASFSAVNTNLLLLVLQDTSPSLCPRDLTRPVSLRLSHDPFLHGPHAYSGAFTCLNLSAARLSTVGVRRSD</sequence>